<feature type="active site" evidence="19">
    <location>
        <position position="168"/>
    </location>
</feature>
<dbReference type="InterPro" id="IPR003170">
    <property type="entry name" value="MurB"/>
</dbReference>
<comment type="subcellular location">
    <subcellularLocation>
        <location evidence="3 19">Cytoplasm</location>
    </subcellularLocation>
</comment>
<keyword evidence="12 19" id="KW-0133">Cell shape</keyword>
<evidence type="ECO:0000256" key="19">
    <source>
        <dbReference type="HAMAP-Rule" id="MF_00037"/>
    </source>
</evidence>
<evidence type="ECO:0000256" key="16">
    <source>
        <dbReference type="ARBA" id="ARBA00023316"/>
    </source>
</evidence>
<dbReference type="NCBIfam" id="NF010478">
    <property type="entry name" value="PRK13903.1"/>
    <property type="match status" value="1"/>
</dbReference>
<sequence>MNKHRSIKHNQSLKAFNTFGVDVSAQSFITVTSTEELVALIKEVKQQETPVLPLGGGSNILFTKDFEGLVIKNEIAYINKVQEDEQHILLEVGGGYNWHEFVLHAVNNGWQGIENLSLIPGTVGASPIQNIGAYGVEIKDVFESLQAVALEDGSLHTFTKANCDFGYRNSVFKNALKGKFIISSVTFRLNKPSTYRFNTSYGAIEQTLKEKGIEKVTVKDISDAVIAIRESKLPDPKEVGNCGSFFKNPEIPQAQYDTLKAEYPAIPGYPTTEGMIKVPAGWLIEQCGWKGKQVGNVGTYPKQALVLINCGGASGEEAYALALEIKASVMEKFGVSITPEVNIL</sequence>
<feature type="active site" evidence="19">
    <location>
        <position position="340"/>
    </location>
</feature>
<dbReference type="Gene3D" id="3.30.43.10">
    <property type="entry name" value="Uridine Diphospho-n-acetylenolpyruvylglucosamine Reductase, domain 2"/>
    <property type="match status" value="1"/>
</dbReference>
<dbReference type="PROSITE" id="PS51387">
    <property type="entry name" value="FAD_PCMH"/>
    <property type="match status" value="1"/>
</dbReference>
<name>A0ABP9DCJ6_9BACT</name>
<dbReference type="SUPFAM" id="SSF56176">
    <property type="entry name" value="FAD-binding/transporter-associated domain-like"/>
    <property type="match status" value="1"/>
</dbReference>
<accession>A0ABP9DCJ6</accession>
<proteinExistence type="inferred from homology"/>
<evidence type="ECO:0000256" key="12">
    <source>
        <dbReference type="ARBA" id="ARBA00022960"/>
    </source>
</evidence>
<comment type="similarity">
    <text evidence="19">Belongs to the MurB family.</text>
</comment>
<dbReference type="PANTHER" id="PTHR21071:SF4">
    <property type="entry name" value="UDP-N-ACETYLENOLPYRUVOYLGLUCOSAMINE REDUCTASE"/>
    <property type="match status" value="1"/>
</dbReference>
<evidence type="ECO:0000256" key="11">
    <source>
        <dbReference type="ARBA" id="ARBA00022857"/>
    </source>
</evidence>
<comment type="cofactor">
    <cofactor evidence="1 19">
        <name>FAD</name>
        <dbReference type="ChEBI" id="CHEBI:57692"/>
    </cofactor>
</comment>
<evidence type="ECO:0000256" key="3">
    <source>
        <dbReference type="ARBA" id="ARBA00004496"/>
    </source>
</evidence>
<protein>
    <recommendedName>
        <fullName evidence="6 19">UDP-N-acetylenolpyruvoylglucosamine reductase</fullName>
        <ecNumber evidence="5 19">1.3.1.98</ecNumber>
    </recommendedName>
    <alternativeName>
        <fullName evidence="17 19">UDP-N-acetylmuramate dehydrogenase</fullName>
    </alternativeName>
</protein>
<dbReference type="EMBL" id="BAABJX010000032">
    <property type="protein sequence ID" value="GAA4835563.1"/>
    <property type="molecule type" value="Genomic_DNA"/>
</dbReference>
<dbReference type="Gene3D" id="3.30.465.10">
    <property type="match status" value="1"/>
</dbReference>
<evidence type="ECO:0000256" key="4">
    <source>
        <dbReference type="ARBA" id="ARBA00004752"/>
    </source>
</evidence>
<dbReference type="InterPro" id="IPR016166">
    <property type="entry name" value="FAD-bd_PCMH"/>
</dbReference>
<comment type="pathway">
    <text evidence="4 19">Cell wall biogenesis; peptidoglycan biosynthesis.</text>
</comment>
<dbReference type="InterPro" id="IPR016169">
    <property type="entry name" value="FAD-bd_PCMH_sub2"/>
</dbReference>
<dbReference type="InterPro" id="IPR036635">
    <property type="entry name" value="MurB_C_sf"/>
</dbReference>
<dbReference type="InterPro" id="IPR011601">
    <property type="entry name" value="MurB_C"/>
</dbReference>
<comment type="caution">
    <text evidence="21">The sequence shown here is derived from an EMBL/GenBank/DDBJ whole genome shotgun (WGS) entry which is preliminary data.</text>
</comment>
<keyword evidence="10 19" id="KW-0274">FAD</keyword>
<dbReference type="Pfam" id="PF02873">
    <property type="entry name" value="MurB_C"/>
    <property type="match status" value="1"/>
</dbReference>
<dbReference type="Gene3D" id="3.90.78.10">
    <property type="entry name" value="UDP-N-acetylenolpyruvoylglucosamine reductase, C-terminal domain"/>
    <property type="match status" value="1"/>
</dbReference>
<keyword evidence="9 19" id="KW-0285">Flavoprotein</keyword>
<keyword evidence="7 19" id="KW-0963">Cytoplasm</keyword>
<keyword evidence="14 19" id="KW-0560">Oxidoreductase</keyword>
<dbReference type="InterPro" id="IPR016167">
    <property type="entry name" value="FAD-bd_PCMH_sub1"/>
</dbReference>
<comment type="catalytic activity">
    <reaction evidence="18 19">
        <text>UDP-N-acetyl-alpha-D-muramate + NADP(+) = UDP-N-acetyl-3-O-(1-carboxyvinyl)-alpha-D-glucosamine + NADPH + H(+)</text>
        <dbReference type="Rhea" id="RHEA:12248"/>
        <dbReference type="ChEBI" id="CHEBI:15378"/>
        <dbReference type="ChEBI" id="CHEBI:57783"/>
        <dbReference type="ChEBI" id="CHEBI:58349"/>
        <dbReference type="ChEBI" id="CHEBI:68483"/>
        <dbReference type="ChEBI" id="CHEBI:70757"/>
        <dbReference type="EC" id="1.3.1.98"/>
    </reaction>
</comment>
<evidence type="ECO:0000256" key="18">
    <source>
        <dbReference type="ARBA" id="ARBA00048914"/>
    </source>
</evidence>
<reference evidence="22" key="1">
    <citation type="journal article" date="2019" name="Int. J. Syst. Evol. Microbiol.">
        <title>The Global Catalogue of Microorganisms (GCM) 10K type strain sequencing project: providing services to taxonomists for standard genome sequencing and annotation.</title>
        <authorList>
            <consortium name="The Broad Institute Genomics Platform"/>
            <consortium name="The Broad Institute Genome Sequencing Center for Infectious Disease"/>
            <person name="Wu L."/>
            <person name="Ma J."/>
        </authorList>
    </citation>
    <scope>NUCLEOTIDE SEQUENCE [LARGE SCALE GENOMIC DNA]</scope>
    <source>
        <strain evidence="22">JCM 18326</strain>
    </source>
</reference>
<evidence type="ECO:0000256" key="9">
    <source>
        <dbReference type="ARBA" id="ARBA00022630"/>
    </source>
</evidence>
<gene>
    <name evidence="19 21" type="primary">murB</name>
    <name evidence="21" type="ORF">GCM10023331_21030</name>
</gene>
<evidence type="ECO:0000256" key="6">
    <source>
        <dbReference type="ARBA" id="ARBA00015188"/>
    </source>
</evidence>
<keyword evidence="22" id="KW-1185">Reference proteome</keyword>
<evidence type="ECO:0000256" key="17">
    <source>
        <dbReference type="ARBA" id="ARBA00031026"/>
    </source>
</evidence>
<evidence type="ECO:0000256" key="8">
    <source>
        <dbReference type="ARBA" id="ARBA00022618"/>
    </source>
</evidence>
<dbReference type="PANTHER" id="PTHR21071">
    <property type="entry name" value="UDP-N-ACETYLENOLPYRUVOYLGLUCOSAMINE REDUCTASE"/>
    <property type="match status" value="1"/>
</dbReference>
<evidence type="ECO:0000256" key="7">
    <source>
        <dbReference type="ARBA" id="ARBA00022490"/>
    </source>
</evidence>
<feature type="active site" description="Proton donor" evidence="19">
    <location>
        <position position="244"/>
    </location>
</feature>
<dbReference type="EC" id="1.3.1.98" evidence="5 19"/>
<organism evidence="21 22">
    <name type="scientific">Algivirga pacifica</name>
    <dbReference type="NCBI Taxonomy" id="1162670"/>
    <lineage>
        <taxon>Bacteria</taxon>
        <taxon>Pseudomonadati</taxon>
        <taxon>Bacteroidota</taxon>
        <taxon>Cytophagia</taxon>
        <taxon>Cytophagales</taxon>
        <taxon>Flammeovirgaceae</taxon>
        <taxon>Algivirga</taxon>
    </lineage>
</organism>
<dbReference type="InterPro" id="IPR006094">
    <property type="entry name" value="Oxid_FAD_bind_N"/>
</dbReference>
<evidence type="ECO:0000259" key="20">
    <source>
        <dbReference type="PROSITE" id="PS51387"/>
    </source>
</evidence>
<dbReference type="Pfam" id="PF01565">
    <property type="entry name" value="FAD_binding_4"/>
    <property type="match status" value="1"/>
</dbReference>
<evidence type="ECO:0000313" key="22">
    <source>
        <dbReference type="Proteomes" id="UP001500298"/>
    </source>
</evidence>
<dbReference type="InterPro" id="IPR036318">
    <property type="entry name" value="FAD-bd_PCMH-like_sf"/>
</dbReference>
<keyword evidence="15 19" id="KW-0131">Cell cycle</keyword>
<evidence type="ECO:0000256" key="14">
    <source>
        <dbReference type="ARBA" id="ARBA00023002"/>
    </source>
</evidence>
<dbReference type="HAMAP" id="MF_00037">
    <property type="entry name" value="MurB"/>
    <property type="match status" value="1"/>
</dbReference>
<dbReference type="NCBIfam" id="NF000755">
    <property type="entry name" value="PRK00046.1"/>
    <property type="match status" value="1"/>
</dbReference>
<feature type="domain" description="FAD-binding PCMH-type" evidence="20">
    <location>
        <begin position="21"/>
        <end position="192"/>
    </location>
</feature>
<evidence type="ECO:0000256" key="2">
    <source>
        <dbReference type="ARBA" id="ARBA00003921"/>
    </source>
</evidence>
<evidence type="ECO:0000256" key="13">
    <source>
        <dbReference type="ARBA" id="ARBA00022984"/>
    </source>
</evidence>
<evidence type="ECO:0000256" key="10">
    <source>
        <dbReference type="ARBA" id="ARBA00022827"/>
    </source>
</evidence>
<keyword evidence="8 19" id="KW-0132">Cell division</keyword>
<keyword evidence="16 19" id="KW-0961">Cell wall biogenesis/degradation</keyword>
<keyword evidence="13 19" id="KW-0573">Peptidoglycan synthesis</keyword>
<evidence type="ECO:0000256" key="1">
    <source>
        <dbReference type="ARBA" id="ARBA00001974"/>
    </source>
</evidence>
<dbReference type="NCBIfam" id="TIGR00179">
    <property type="entry name" value="murB"/>
    <property type="match status" value="1"/>
</dbReference>
<dbReference type="SUPFAM" id="SSF56194">
    <property type="entry name" value="Uridine diphospho-N-Acetylenolpyruvylglucosamine reductase, MurB, C-terminal domain"/>
    <property type="match status" value="1"/>
</dbReference>
<evidence type="ECO:0000313" key="21">
    <source>
        <dbReference type="EMBL" id="GAA4835563.1"/>
    </source>
</evidence>
<dbReference type="RefSeq" id="WP_345371583.1">
    <property type="nucleotide sequence ID" value="NZ_BAABJX010000032.1"/>
</dbReference>
<evidence type="ECO:0000256" key="15">
    <source>
        <dbReference type="ARBA" id="ARBA00023306"/>
    </source>
</evidence>
<comment type="function">
    <text evidence="2 19">Cell wall formation.</text>
</comment>
<dbReference type="Proteomes" id="UP001500298">
    <property type="component" value="Unassembled WGS sequence"/>
</dbReference>
<evidence type="ECO:0000256" key="5">
    <source>
        <dbReference type="ARBA" id="ARBA00012518"/>
    </source>
</evidence>
<keyword evidence="11 19" id="KW-0521">NADP</keyword>